<dbReference type="EMBL" id="JWZX01001340">
    <property type="protein sequence ID" value="KOO34051.1"/>
    <property type="molecule type" value="Genomic_DNA"/>
</dbReference>
<evidence type="ECO:0000313" key="2">
    <source>
        <dbReference type="EMBL" id="KOO34051.1"/>
    </source>
</evidence>
<evidence type="ECO:0000313" key="3">
    <source>
        <dbReference type="Proteomes" id="UP000037460"/>
    </source>
</evidence>
<name>A0A0M0K5B7_9EUKA</name>
<protein>
    <submittedName>
        <fullName evidence="2">Uncharacterized protein</fullName>
    </submittedName>
</protein>
<dbReference type="AlphaFoldDB" id="A0A0M0K5B7"/>
<feature type="region of interest" description="Disordered" evidence="1">
    <location>
        <begin position="79"/>
        <end position="171"/>
    </location>
</feature>
<proteinExistence type="predicted"/>
<reference evidence="3" key="1">
    <citation type="journal article" date="2015" name="PLoS Genet.">
        <title>Genome Sequence and Transcriptome Analyses of Chrysochromulina tobin: Metabolic Tools for Enhanced Algal Fitness in the Prominent Order Prymnesiales (Haptophyceae).</title>
        <authorList>
            <person name="Hovde B.T."/>
            <person name="Deodato C.R."/>
            <person name="Hunsperger H.M."/>
            <person name="Ryken S.A."/>
            <person name="Yost W."/>
            <person name="Jha R.K."/>
            <person name="Patterson J."/>
            <person name="Monnat R.J. Jr."/>
            <person name="Barlow S.B."/>
            <person name="Starkenburg S.R."/>
            <person name="Cattolico R.A."/>
        </authorList>
    </citation>
    <scope>NUCLEOTIDE SEQUENCE</scope>
    <source>
        <strain evidence="3">CCMP291</strain>
    </source>
</reference>
<keyword evidence="3" id="KW-1185">Reference proteome</keyword>
<feature type="compositionally biased region" description="Polar residues" evidence="1">
    <location>
        <begin position="115"/>
        <end position="128"/>
    </location>
</feature>
<gene>
    <name evidence="2" type="ORF">Ctob_012524</name>
</gene>
<accession>A0A0M0K5B7</accession>
<organism evidence="2 3">
    <name type="scientific">Chrysochromulina tobinii</name>
    <dbReference type="NCBI Taxonomy" id="1460289"/>
    <lineage>
        <taxon>Eukaryota</taxon>
        <taxon>Haptista</taxon>
        <taxon>Haptophyta</taxon>
        <taxon>Prymnesiophyceae</taxon>
        <taxon>Prymnesiales</taxon>
        <taxon>Chrysochromulinaceae</taxon>
        <taxon>Chrysochromulina</taxon>
    </lineage>
</organism>
<evidence type="ECO:0000256" key="1">
    <source>
        <dbReference type="SAM" id="MobiDB-lite"/>
    </source>
</evidence>
<sequence length="189" mass="20119">MEKGDRGSMFVIPDLLERDAQDAALRACGGRKWRVENKENFAPNGMELGVDHSKKVRRVKGAAGSSSKAVAKKLAAVAAKPAATEGESSHRPISPAQARPAKQQKIGDGERALVNRSSALSAESNWTVSPPMPRVQQRHIAFALKAKSTRARGPSALHPASEPATGSDAREVEVLIRGVEGVELLENEG</sequence>
<dbReference type="Proteomes" id="UP000037460">
    <property type="component" value="Unassembled WGS sequence"/>
</dbReference>
<comment type="caution">
    <text evidence="2">The sequence shown here is derived from an EMBL/GenBank/DDBJ whole genome shotgun (WGS) entry which is preliminary data.</text>
</comment>